<name>A0A929F5Y1_LEPEC</name>
<keyword evidence="3" id="KW-0238">DNA-binding</keyword>
<dbReference type="CDD" id="cd08422">
    <property type="entry name" value="PBP2_CrgA_like"/>
    <property type="match status" value="1"/>
</dbReference>
<dbReference type="GO" id="GO:0003700">
    <property type="term" value="F:DNA-binding transcription factor activity"/>
    <property type="evidence" value="ECO:0007669"/>
    <property type="project" value="InterPro"/>
</dbReference>
<dbReference type="Gene3D" id="3.40.190.290">
    <property type="match status" value="1"/>
</dbReference>
<dbReference type="EMBL" id="JADEXP010000124">
    <property type="protein sequence ID" value="MBE9067865.1"/>
    <property type="molecule type" value="Genomic_DNA"/>
</dbReference>
<gene>
    <name evidence="6" type="ORF">IQ260_14515</name>
</gene>
<dbReference type="InterPro" id="IPR036388">
    <property type="entry name" value="WH-like_DNA-bd_sf"/>
</dbReference>
<proteinExistence type="inferred from homology"/>
<protein>
    <submittedName>
        <fullName evidence="6">LysR family transcriptional regulator</fullName>
    </submittedName>
</protein>
<accession>A0A929F5Y1</accession>
<reference evidence="6" key="1">
    <citation type="submission" date="2020-10" db="EMBL/GenBank/DDBJ databases">
        <authorList>
            <person name="Castelo-Branco R."/>
            <person name="Eusebio N."/>
            <person name="Adriana R."/>
            <person name="Vieira A."/>
            <person name="Brugerolle De Fraissinette N."/>
            <person name="Rezende De Castro R."/>
            <person name="Schneider M.P."/>
            <person name="Vasconcelos V."/>
            <person name="Leao P.N."/>
        </authorList>
    </citation>
    <scope>NUCLEOTIDE SEQUENCE</scope>
    <source>
        <strain evidence="6">LEGE 11479</strain>
    </source>
</reference>
<evidence type="ECO:0000259" key="5">
    <source>
        <dbReference type="PROSITE" id="PS50931"/>
    </source>
</evidence>
<feature type="domain" description="HTH lysR-type" evidence="5">
    <location>
        <begin position="6"/>
        <end position="63"/>
    </location>
</feature>
<dbReference type="FunFam" id="1.10.10.10:FF:000001">
    <property type="entry name" value="LysR family transcriptional regulator"/>
    <property type="match status" value="1"/>
</dbReference>
<dbReference type="Gene3D" id="1.10.10.10">
    <property type="entry name" value="Winged helix-like DNA-binding domain superfamily/Winged helix DNA-binding domain"/>
    <property type="match status" value="1"/>
</dbReference>
<dbReference type="PANTHER" id="PTHR30537:SF5">
    <property type="entry name" value="HTH-TYPE TRANSCRIPTIONAL ACTIVATOR TTDR-RELATED"/>
    <property type="match status" value="1"/>
</dbReference>
<dbReference type="InterPro" id="IPR036390">
    <property type="entry name" value="WH_DNA-bd_sf"/>
</dbReference>
<dbReference type="Proteomes" id="UP000615026">
    <property type="component" value="Unassembled WGS sequence"/>
</dbReference>
<sequence>MSKSLDRLTLLETFVRIADAGSISAAARDLGLSQPSASRQLAELESRFKAQLMRRTTHDLSLTTVGAELLADARQLLDQWETLEEKYLETETTPRGKLKVIAPIALGQLHLLDIVLRFQQQYPLIDLSWQLQDGNIRFAEVGCDCWVKIGPVPDDSLMVEPLGRVERMVVAAPSFLNGQSTPKTPKALEKLPFVTLAPFEGGRIPLTNFQGKQVVVTPSARMTTNSITALRKATLAGLGAAIMPRWFIEEDLTQQYLVDLLPQWRAPTLTIYVASLPGRHRPHRLKAFLDVLKAEVPRIPGIE</sequence>
<evidence type="ECO:0000256" key="3">
    <source>
        <dbReference type="ARBA" id="ARBA00023125"/>
    </source>
</evidence>
<evidence type="ECO:0000256" key="1">
    <source>
        <dbReference type="ARBA" id="ARBA00009437"/>
    </source>
</evidence>
<dbReference type="InterPro" id="IPR058163">
    <property type="entry name" value="LysR-type_TF_proteobact-type"/>
</dbReference>
<keyword evidence="7" id="KW-1185">Reference proteome</keyword>
<dbReference type="RefSeq" id="WP_193993822.1">
    <property type="nucleotide sequence ID" value="NZ_JADEXP010000124.1"/>
</dbReference>
<evidence type="ECO:0000313" key="7">
    <source>
        <dbReference type="Proteomes" id="UP000615026"/>
    </source>
</evidence>
<dbReference type="InterPro" id="IPR005119">
    <property type="entry name" value="LysR_subst-bd"/>
</dbReference>
<keyword evidence="2" id="KW-0805">Transcription regulation</keyword>
<comment type="similarity">
    <text evidence="1">Belongs to the LysR transcriptional regulatory family.</text>
</comment>
<dbReference type="SUPFAM" id="SSF53850">
    <property type="entry name" value="Periplasmic binding protein-like II"/>
    <property type="match status" value="1"/>
</dbReference>
<dbReference type="GO" id="GO:0043565">
    <property type="term" value="F:sequence-specific DNA binding"/>
    <property type="evidence" value="ECO:0007669"/>
    <property type="project" value="TreeGrafter"/>
</dbReference>
<keyword evidence="4" id="KW-0804">Transcription</keyword>
<dbReference type="PRINTS" id="PR00039">
    <property type="entry name" value="HTHLYSR"/>
</dbReference>
<dbReference type="SUPFAM" id="SSF46785">
    <property type="entry name" value="Winged helix' DNA-binding domain"/>
    <property type="match status" value="1"/>
</dbReference>
<dbReference type="GO" id="GO:0006351">
    <property type="term" value="P:DNA-templated transcription"/>
    <property type="evidence" value="ECO:0007669"/>
    <property type="project" value="TreeGrafter"/>
</dbReference>
<organism evidence="6 7">
    <name type="scientific">Leptolyngbya cf. ectocarpi LEGE 11479</name>
    <dbReference type="NCBI Taxonomy" id="1828722"/>
    <lineage>
        <taxon>Bacteria</taxon>
        <taxon>Bacillati</taxon>
        <taxon>Cyanobacteriota</taxon>
        <taxon>Cyanophyceae</taxon>
        <taxon>Leptolyngbyales</taxon>
        <taxon>Leptolyngbyaceae</taxon>
        <taxon>Leptolyngbya group</taxon>
        <taxon>Leptolyngbya</taxon>
    </lineage>
</organism>
<dbReference type="InterPro" id="IPR000847">
    <property type="entry name" value="LysR_HTH_N"/>
</dbReference>
<dbReference type="PROSITE" id="PS50931">
    <property type="entry name" value="HTH_LYSR"/>
    <property type="match status" value="1"/>
</dbReference>
<dbReference type="PANTHER" id="PTHR30537">
    <property type="entry name" value="HTH-TYPE TRANSCRIPTIONAL REGULATOR"/>
    <property type="match status" value="1"/>
</dbReference>
<evidence type="ECO:0000256" key="4">
    <source>
        <dbReference type="ARBA" id="ARBA00023163"/>
    </source>
</evidence>
<dbReference type="AlphaFoldDB" id="A0A929F5Y1"/>
<evidence type="ECO:0000256" key="2">
    <source>
        <dbReference type="ARBA" id="ARBA00023015"/>
    </source>
</evidence>
<dbReference type="Pfam" id="PF00126">
    <property type="entry name" value="HTH_1"/>
    <property type="match status" value="1"/>
</dbReference>
<dbReference type="Pfam" id="PF03466">
    <property type="entry name" value="LysR_substrate"/>
    <property type="match status" value="1"/>
</dbReference>
<evidence type="ECO:0000313" key="6">
    <source>
        <dbReference type="EMBL" id="MBE9067865.1"/>
    </source>
</evidence>
<comment type="caution">
    <text evidence="6">The sequence shown here is derived from an EMBL/GenBank/DDBJ whole genome shotgun (WGS) entry which is preliminary data.</text>
</comment>